<feature type="domain" description="HTH myb-type" evidence="7">
    <location>
        <begin position="96"/>
        <end position="143"/>
    </location>
</feature>
<sequence length="904" mass="107228">MTQQLPRHIRCKRFLSSVCDTTVWKPENDSILEQLVAVHGKSPKTFDKIAEGIPESTSAMCLQRWRYLHPEDSVLEIKGYPPKDSEGLARLTNKYWTDEEDKILIEAARKRGRDWRQISEEHIPHRTYSGIRFRWFNHIRPQLIKENISLEHFYKIANDIRENGPTSYLEKLKALQFEDKDLLGSESVNSPIKIQKETIRSSRYWTAEEDKVLIEAMKKHGRKWKLISNEYIPSRTPVAVRSRWFNRIRPLLIYEYLSLKQGNAGERPTSTYLRKWKSLSSRHAVMLNEKKETKNVSSKVRTGATRFKSGYWTVEEDKILVEAIRKHGRKWRLISDEYFPYRTHLAVRFRWLNRIQPLLKNENLSLELFNDVIDSIIQNGVDNLEKISKDVPAVSLDAIRSICGRRNEKTRHKPRQWTKEEDDFIREQVMLHGYKWTLIASKLTNVETYQVRHRYFSNSTRRKWTLEEDKILLRRIAKYGMNWQLVVAGLTERTDIDCLFRWLTLSYNSSSKNDFQWSAREQKVLWTRVADHGDDWNEVAKGMPRRSAYDCKRYCMRFYNSLNDAKFAKLNASESMSKNLRELGRFMMTDRVIGYNSHLGGKTYYNKRSYWSQEELNTLRTMAETYRGKIINWDKISAAFKERSPSQCHAQWDRIRFTQPSWTVAEDEILKNLLSGNPSVDWTIVAQHLPGRTVFQCKNRWHEVLNPISKSKPFSQYELTLLRKAVEVTERCPNGGINWSLIVQRYFPTRGRKQLSDRWYRLTRETFSERTLGRWTQEENELLIKGVEKYKGSPGMWQKIAYTIGSRTRFQCRHRWTFSLDPQLKKGSWNMDEVKLLLEGIEKHGTKWATVAKTIPGRSDRACVQKFYELKDCHVKRKKRRSPGDWMLTLKLENILRRFDRNKS</sequence>
<dbReference type="PANTHER" id="PTHR46621">
    <property type="entry name" value="SNRNA-ACTIVATING PROTEIN COMPLEX SUBUNIT 4"/>
    <property type="match status" value="1"/>
</dbReference>
<feature type="domain" description="Myb-like" evidence="5">
    <location>
        <begin position="205"/>
        <end position="248"/>
    </location>
</feature>
<keyword evidence="1" id="KW-0805">Transcription regulation</keyword>
<keyword evidence="3" id="KW-0804">Transcription</keyword>
<keyword evidence="2" id="KW-0238">DNA-binding</keyword>
<comment type="caution">
    <text evidence="8">The sequence shown here is derived from an EMBL/GenBank/DDBJ whole genome shotgun (WGS) entry which is preliminary data.</text>
</comment>
<evidence type="ECO:0000256" key="2">
    <source>
        <dbReference type="ARBA" id="ARBA00023125"/>
    </source>
</evidence>
<feature type="domain" description="HTH myb-type" evidence="7">
    <location>
        <begin position="205"/>
        <end position="252"/>
    </location>
</feature>
<dbReference type="GO" id="GO:0042796">
    <property type="term" value="P:snRNA transcription by RNA polymerase III"/>
    <property type="evidence" value="ECO:0007669"/>
    <property type="project" value="TreeGrafter"/>
</dbReference>
<evidence type="ECO:0000259" key="6">
    <source>
        <dbReference type="PROSITE" id="PS51293"/>
    </source>
</evidence>
<feature type="domain" description="HTH myb-type" evidence="7">
    <location>
        <begin position="773"/>
        <end position="824"/>
    </location>
</feature>
<feature type="domain" description="HTH myb-type" evidence="7">
    <location>
        <begin position="825"/>
        <end position="875"/>
    </location>
</feature>
<dbReference type="GO" id="GO:0000978">
    <property type="term" value="F:RNA polymerase II cis-regulatory region sequence-specific DNA binding"/>
    <property type="evidence" value="ECO:0007669"/>
    <property type="project" value="TreeGrafter"/>
</dbReference>
<protein>
    <submittedName>
        <fullName evidence="8">4759_t:CDS:1</fullName>
    </submittedName>
</protein>
<dbReference type="PROSITE" id="PS50090">
    <property type="entry name" value="MYB_LIKE"/>
    <property type="match status" value="10"/>
</dbReference>
<evidence type="ECO:0000259" key="5">
    <source>
        <dbReference type="PROSITE" id="PS50090"/>
    </source>
</evidence>
<feature type="domain" description="HTH myb-type" evidence="7">
    <location>
        <begin position="461"/>
        <end position="510"/>
    </location>
</feature>
<reference evidence="8" key="1">
    <citation type="submission" date="2021-06" db="EMBL/GenBank/DDBJ databases">
        <authorList>
            <person name="Kallberg Y."/>
            <person name="Tangrot J."/>
            <person name="Rosling A."/>
        </authorList>
    </citation>
    <scope>NUCLEOTIDE SEQUENCE</scope>
    <source>
        <strain evidence="8">IA702</strain>
    </source>
</reference>
<feature type="domain" description="Myb-like" evidence="5">
    <location>
        <begin position="607"/>
        <end position="652"/>
    </location>
</feature>
<dbReference type="AlphaFoldDB" id="A0A9N9GA52"/>
<dbReference type="InterPro" id="IPR051575">
    <property type="entry name" value="Myb-like_DNA-bd"/>
</dbReference>
<dbReference type="CDD" id="cd00167">
    <property type="entry name" value="SANT"/>
    <property type="match status" value="11"/>
</dbReference>
<evidence type="ECO:0000256" key="3">
    <source>
        <dbReference type="ARBA" id="ARBA00023163"/>
    </source>
</evidence>
<dbReference type="Pfam" id="PF00249">
    <property type="entry name" value="Myb_DNA-binding"/>
    <property type="match status" value="6"/>
</dbReference>
<proteinExistence type="predicted"/>
<feature type="domain" description="Myb-like" evidence="5">
    <location>
        <begin position="773"/>
        <end position="820"/>
    </location>
</feature>
<evidence type="ECO:0000313" key="8">
    <source>
        <dbReference type="EMBL" id="CAG8592313.1"/>
    </source>
</evidence>
<dbReference type="EMBL" id="CAJVPJ010001466">
    <property type="protein sequence ID" value="CAG8592313.1"/>
    <property type="molecule type" value="Genomic_DNA"/>
</dbReference>
<gene>
    <name evidence="8" type="ORF">POCULU_LOCUS7039</name>
</gene>
<dbReference type="OrthoDB" id="2143914at2759"/>
<evidence type="ECO:0000313" key="9">
    <source>
        <dbReference type="Proteomes" id="UP000789572"/>
    </source>
</evidence>
<feature type="domain" description="HTH myb-type" evidence="7">
    <location>
        <begin position="308"/>
        <end position="359"/>
    </location>
</feature>
<keyword evidence="9" id="KW-1185">Reference proteome</keyword>
<dbReference type="PROSITE" id="PS51294">
    <property type="entry name" value="HTH_MYB"/>
    <property type="match status" value="8"/>
</dbReference>
<organism evidence="8 9">
    <name type="scientific">Paraglomus occultum</name>
    <dbReference type="NCBI Taxonomy" id="144539"/>
    <lineage>
        <taxon>Eukaryota</taxon>
        <taxon>Fungi</taxon>
        <taxon>Fungi incertae sedis</taxon>
        <taxon>Mucoromycota</taxon>
        <taxon>Glomeromycotina</taxon>
        <taxon>Glomeromycetes</taxon>
        <taxon>Paraglomerales</taxon>
        <taxon>Paraglomeraceae</taxon>
        <taxon>Paraglomus</taxon>
    </lineage>
</organism>
<dbReference type="SMART" id="SM00717">
    <property type="entry name" value="SANT"/>
    <property type="match status" value="12"/>
</dbReference>
<dbReference type="InterPro" id="IPR009057">
    <property type="entry name" value="Homeodomain-like_sf"/>
</dbReference>
<dbReference type="InterPro" id="IPR001005">
    <property type="entry name" value="SANT/Myb"/>
</dbReference>
<dbReference type="SUPFAM" id="SSF46689">
    <property type="entry name" value="Homeodomain-like"/>
    <property type="match status" value="9"/>
</dbReference>
<feature type="domain" description="SANT" evidence="6">
    <location>
        <begin position="512"/>
        <end position="563"/>
    </location>
</feature>
<evidence type="ECO:0000259" key="7">
    <source>
        <dbReference type="PROSITE" id="PS51294"/>
    </source>
</evidence>
<evidence type="ECO:0000256" key="4">
    <source>
        <dbReference type="ARBA" id="ARBA00023242"/>
    </source>
</evidence>
<dbReference type="Gene3D" id="1.10.10.60">
    <property type="entry name" value="Homeodomain-like"/>
    <property type="match status" value="12"/>
</dbReference>
<dbReference type="PROSITE" id="PS51293">
    <property type="entry name" value="SANT"/>
    <property type="match status" value="2"/>
</dbReference>
<keyword evidence="4" id="KW-0539">Nucleus</keyword>
<dbReference type="GO" id="GO:0019185">
    <property type="term" value="C:snRNA-activating protein complex"/>
    <property type="evidence" value="ECO:0007669"/>
    <property type="project" value="TreeGrafter"/>
</dbReference>
<feature type="domain" description="HTH myb-type" evidence="7">
    <location>
        <begin position="409"/>
        <end position="454"/>
    </location>
</feature>
<accession>A0A9N9GA52</accession>
<feature type="domain" description="HTH myb-type" evidence="7">
    <location>
        <begin position="661"/>
        <end position="709"/>
    </location>
</feature>
<feature type="domain" description="Myb-like" evidence="5">
    <location>
        <begin position="456"/>
        <end position="506"/>
    </location>
</feature>
<feature type="domain" description="Myb-like" evidence="5">
    <location>
        <begin position="304"/>
        <end position="355"/>
    </location>
</feature>
<dbReference type="InterPro" id="IPR017884">
    <property type="entry name" value="SANT_dom"/>
</dbReference>
<feature type="domain" description="SANT" evidence="6">
    <location>
        <begin position="824"/>
        <end position="875"/>
    </location>
</feature>
<name>A0A9N9GA52_9GLOM</name>
<feature type="domain" description="Myb-like" evidence="5">
    <location>
        <begin position="821"/>
        <end position="871"/>
    </location>
</feature>
<feature type="domain" description="Myb-like" evidence="5">
    <location>
        <begin position="409"/>
        <end position="455"/>
    </location>
</feature>
<feature type="domain" description="Myb-like" evidence="5">
    <location>
        <begin position="509"/>
        <end position="559"/>
    </location>
</feature>
<feature type="domain" description="Myb-like" evidence="5">
    <location>
        <begin position="96"/>
        <end position="139"/>
    </location>
</feature>
<feature type="domain" description="Myb-like" evidence="5">
    <location>
        <begin position="654"/>
        <end position="705"/>
    </location>
</feature>
<dbReference type="GO" id="GO:0001006">
    <property type="term" value="F:RNA polymerase III type 3 promoter sequence-specific DNA binding"/>
    <property type="evidence" value="ECO:0007669"/>
    <property type="project" value="TreeGrafter"/>
</dbReference>
<dbReference type="InterPro" id="IPR017930">
    <property type="entry name" value="Myb_dom"/>
</dbReference>
<dbReference type="PANTHER" id="PTHR46621:SF1">
    <property type="entry name" value="SNRNA-ACTIVATING PROTEIN COMPLEX SUBUNIT 4"/>
    <property type="match status" value="1"/>
</dbReference>
<dbReference type="Pfam" id="PF13921">
    <property type="entry name" value="Myb_DNA-bind_6"/>
    <property type="match status" value="3"/>
</dbReference>
<dbReference type="GO" id="GO:0042795">
    <property type="term" value="P:snRNA transcription by RNA polymerase II"/>
    <property type="evidence" value="ECO:0007669"/>
    <property type="project" value="TreeGrafter"/>
</dbReference>
<evidence type="ECO:0000256" key="1">
    <source>
        <dbReference type="ARBA" id="ARBA00023015"/>
    </source>
</evidence>
<dbReference type="Proteomes" id="UP000789572">
    <property type="component" value="Unassembled WGS sequence"/>
</dbReference>